<keyword evidence="1" id="KW-0813">Transport</keyword>
<reference evidence="13 14" key="2">
    <citation type="journal article" date="2013" name="Genome Biol.">
        <title>Draft genome of the mountain pine beetle, Dendroctonus ponderosae Hopkins, a major forest pest.</title>
        <authorList>
            <person name="Keeling C.I."/>
            <person name="Yuen M.M."/>
            <person name="Liao N.Y."/>
            <person name="Docking T.R."/>
            <person name="Chan S.K."/>
            <person name="Taylor G.A."/>
            <person name="Palmquist D.L."/>
            <person name="Jackman S.D."/>
            <person name="Nguyen A."/>
            <person name="Li M."/>
            <person name="Henderson H."/>
            <person name="Janes J.K."/>
            <person name="Zhao Y."/>
            <person name="Pandoh P."/>
            <person name="Moore R."/>
            <person name="Sperling F.A."/>
            <person name="Huber D.P."/>
            <person name="Birol I."/>
            <person name="Jones S.J."/>
            <person name="Bohlmann J."/>
        </authorList>
    </citation>
    <scope>NUCLEOTIDE SEQUENCE</scope>
</reference>
<dbReference type="PIRSF" id="PIRSF000077">
    <property type="entry name" value="Thioredoxin"/>
    <property type="match status" value="1"/>
</dbReference>
<evidence type="ECO:0000256" key="1">
    <source>
        <dbReference type="ARBA" id="ARBA00022448"/>
    </source>
</evidence>
<evidence type="ECO:0000256" key="7">
    <source>
        <dbReference type="PIRSR" id="PIRSR000077-4"/>
    </source>
</evidence>
<feature type="disulfide bond" description="Redox-active" evidence="7">
    <location>
        <begin position="32"/>
        <end position="35"/>
    </location>
</feature>
<accession>J3JX78</accession>
<evidence type="ECO:0000313" key="13">
    <source>
        <dbReference type="Proteomes" id="UP000019118"/>
    </source>
</evidence>
<reference evidence="12" key="3">
    <citation type="submission" date="2024-08" db="UniProtKB">
        <authorList>
            <consortium name="EnsemblMetazoa"/>
        </authorList>
    </citation>
    <scope>IDENTIFICATION</scope>
</reference>
<evidence type="ECO:0000256" key="6">
    <source>
        <dbReference type="PIRSR" id="PIRSR000077-1"/>
    </source>
</evidence>
<keyword evidence="2" id="KW-0249">Electron transport</keyword>
<dbReference type="EnsemblMetazoa" id="XM_019903744.1">
    <property type="protein sequence ID" value="XP_019759303.1"/>
    <property type="gene ID" value="LOC109537143"/>
</dbReference>
<dbReference type="InterPro" id="IPR013766">
    <property type="entry name" value="Thioredoxin_domain"/>
</dbReference>
<dbReference type="KEGG" id="dpa:109537143"/>
<name>J3JX78_DENPD</name>
<evidence type="ECO:0000256" key="3">
    <source>
        <dbReference type="ARBA" id="ARBA00023157"/>
    </source>
</evidence>
<evidence type="ECO:0000313" key="10">
    <source>
        <dbReference type="EMBL" id="ENN77622.1"/>
    </source>
</evidence>
<evidence type="ECO:0000259" key="8">
    <source>
        <dbReference type="PROSITE" id="PS51352"/>
    </source>
</evidence>
<comment type="similarity">
    <text evidence="5">Belongs to the thioredoxin family.</text>
</comment>
<dbReference type="EMBL" id="KB740941">
    <property type="protein sequence ID" value="ENN77622.1"/>
    <property type="molecule type" value="Genomic_DNA"/>
</dbReference>
<feature type="site" description="Deprotonates C-terminal active site Cys" evidence="6">
    <location>
        <position position="26"/>
    </location>
</feature>
<reference evidence="9" key="1">
    <citation type="journal article" date="2012" name="Insect Biochem. Mol. Biol.">
        <title>Transcriptome and full-length cDNA resources for the mountain pine beetle, Dendroctonus ponderosae Hopkins, a major insect pest of pine forests.</title>
        <authorList>
            <person name="Keeling C.I."/>
            <person name="Henderson H."/>
            <person name="Li M."/>
            <person name="Yuen M."/>
            <person name="Clark E.L."/>
            <person name="Fraser J.D."/>
            <person name="Huber D.P."/>
            <person name="Liao N.Y."/>
            <person name="Roderick Docking T."/>
            <person name="Birol I."/>
            <person name="Chan S.K."/>
            <person name="Taylor G.A."/>
            <person name="Palmquist D."/>
            <person name="Jones S.J."/>
            <person name="Bohlmann J."/>
        </authorList>
    </citation>
    <scope>NUCLEOTIDE SEQUENCE</scope>
    <source>
        <tissue evidence="9">Whole emerged adults</tissue>
    </source>
</reference>
<dbReference type="EMBL" id="KB632225">
    <property type="protein sequence ID" value="ERL90248.1"/>
    <property type="molecule type" value="Genomic_DNA"/>
</dbReference>
<dbReference type="InterPro" id="IPR017937">
    <property type="entry name" value="Thioredoxin_CS"/>
</dbReference>
<gene>
    <name evidence="12" type="primary">109537143</name>
    <name evidence="11" type="ORF">D910_07600</name>
    <name evidence="10" type="ORF">YQE_05916</name>
</gene>
<dbReference type="InterPro" id="IPR005746">
    <property type="entry name" value="Thioredoxin"/>
</dbReference>
<evidence type="ECO:0000313" key="11">
    <source>
        <dbReference type="EMBL" id="ERL90248.1"/>
    </source>
</evidence>
<dbReference type="PROSITE" id="PS00194">
    <property type="entry name" value="THIOREDOXIN_1"/>
    <property type="match status" value="1"/>
</dbReference>
<dbReference type="InterPro" id="IPR036249">
    <property type="entry name" value="Thioredoxin-like_sf"/>
</dbReference>
<organism evidence="9">
    <name type="scientific">Dendroctonus ponderosae</name>
    <name type="common">Mountain pine beetle</name>
    <dbReference type="NCBI Taxonomy" id="77166"/>
    <lineage>
        <taxon>Eukaryota</taxon>
        <taxon>Metazoa</taxon>
        <taxon>Ecdysozoa</taxon>
        <taxon>Arthropoda</taxon>
        <taxon>Hexapoda</taxon>
        <taxon>Insecta</taxon>
        <taxon>Pterygota</taxon>
        <taxon>Neoptera</taxon>
        <taxon>Endopterygota</taxon>
        <taxon>Coleoptera</taxon>
        <taxon>Polyphaga</taxon>
        <taxon>Cucujiformia</taxon>
        <taxon>Curculionidae</taxon>
        <taxon>Scolytinae</taxon>
        <taxon>Dendroctonus</taxon>
    </lineage>
</organism>
<dbReference type="FunFam" id="3.40.30.10:FF:000104">
    <property type="entry name" value="Thioredoxin"/>
    <property type="match status" value="1"/>
</dbReference>
<dbReference type="CDD" id="cd02947">
    <property type="entry name" value="TRX_family"/>
    <property type="match status" value="1"/>
</dbReference>
<dbReference type="Pfam" id="PF00085">
    <property type="entry name" value="Thioredoxin"/>
    <property type="match status" value="1"/>
</dbReference>
<feature type="site" description="Contributes to redox potential value" evidence="6">
    <location>
        <position position="33"/>
    </location>
</feature>
<proteinExistence type="evidence at transcript level"/>
<feature type="active site" description="Nucleophile" evidence="6">
    <location>
        <position position="35"/>
    </location>
</feature>
<dbReference type="GO" id="GO:0015035">
    <property type="term" value="F:protein-disulfide reductase activity"/>
    <property type="evidence" value="ECO:0007669"/>
    <property type="project" value="InterPro"/>
</dbReference>
<evidence type="ECO:0000256" key="4">
    <source>
        <dbReference type="ARBA" id="ARBA00023284"/>
    </source>
</evidence>
<protein>
    <recommendedName>
        <fullName evidence="5">Thioredoxin</fullName>
    </recommendedName>
</protein>
<dbReference type="EMBL" id="BT127846">
    <property type="protein sequence ID" value="AEE62808.1"/>
    <property type="molecule type" value="mRNA"/>
</dbReference>
<feature type="active site" description="Nucleophile" evidence="6">
    <location>
        <position position="32"/>
    </location>
</feature>
<dbReference type="Gene3D" id="3.40.30.10">
    <property type="entry name" value="Glutaredoxin"/>
    <property type="match status" value="1"/>
</dbReference>
<keyword evidence="4 7" id="KW-0676">Redox-active center</keyword>
<dbReference type="PANTHER" id="PTHR46115">
    <property type="entry name" value="THIOREDOXIN-LIKE PROTEIN 1"/>
    <property type="match status" value="1"/>
</dbReference>
<dbReference type="STRING" id="77166.J3JX78"/>
<feature type="domain" description="Thioredoxin" evidence="8">
    <location>
        <begin position="1"/>
        <end position="105"/>
    </location>
</feature>
<dbReference type="PROSITE" id="PS51352">
    <property type="entry name" value="THIOREDOXIN_2"/>
    <property type="match status" value="1"/>
</dbReference>
<dbReference type="NCBIfam" id="TIGR01068">
    <property type="entry name" value="thioredoxin"/>
    <property type="match status" value="1"/>
</dbReference>
<dbReference type="OrthoDB" id="2121326at2759"/>
<evidence type="ECO:0000313" key="14">
    <source>
        <dbReference type="Proteomes" id="UP000030742"/>
    </source>
</evidence>
<dbReference type="PRINTS" id="PR00421">
    <property type="entry name" value="THIOREDOXIN"/>
</dbReference>
<dbReference type="AlphaFoldDB" id="J3JX78"/>
<dbReference type="OMA" id="KQLWRQS"/>
<evidence type="ECO:0000256" key="2">
    <source>
        <dbReference type="ARBA" id="ARBA00022982"/>
    </source>
</evidence>
<sequence length="105" mass="11934">MVTHIKDKDDLDQKLSDAGDQLVVIDFFATWCGPCKMISPKLEELANEYADIHILKVDVDECEELAMEYNISSMPTFVFIKNKSVLLTFSGANYEKLKATILEKK</sequence>
<evidence type="ECO:0000313" key="12">
    <source>
        <dbReference type="EnsemblMetazoa" id="XP_019759303.1"/>
    </source>
</evidence>
<dbReference type="Proteomes" id="UP000019118">
    <property type="component" value="Unassembled WGS sequence"/>
</dbReference>
<keyword evidence="3 7" id="KW-1015">Disulfide bond</keyword>
<keyword evidence="13" id="KW-1185">Reference proteome</keyword>
<dbReference type="Proteomes" id="UP000030742">
    <property type="component" value="Unassembled WGS sequence"/>
</dbReference>
<evidence type="ECO:0000256" key="5">
    <source>
        <dbReference type="PIRNR" id="PIRNR000077"/>
    </source>
</evidence>
<feature type="site" description="Contributes to redox potential value" evidence="6">
    <location>
        <position position="34"/>
    </location>
</feature>
<dbReference type="SUPFAM" id="SSF52833">
    <property type="entry name" value="Thioredoxin-like"/>
    <property type="match status" value="1"/>
</dbReference>
<dbReference type="HOGENOM" id="CLU_090389_14_1_1"/>
<evidence type="ECO:0000313" key="9">
    <source>
        <dbReference type="EMBL" id="AEE62808.1"/>
    </source>
</evidence>